<feature type="domain" description="Fungal lipase-type" evidence="5">
    <location>
        <begin position="111"/>
        <end position="243"/>
    </location>
</feature>
<evidence type="ECO:0000256" key="2">
    <source>
        <dbReference type="ARBA" id="ARBA00047591"/>
    </source>
</evidence>
<evidence type="ECO:0000256" key="4">
    <source>
        <dbReference type="SAM" id="SignalP"/>
    </source>
</evidence>
<evidence type="ECO:0000313" key="7">
    <source>
        <dbReference type="EMBL" id="CRK20790.1"/>
    </source>
</evidence>
<name>A0A0G4LGM1_VERLO</name>
<comment type="catalytic activity">
    <reaction evidence="3">
        <text>a monoacylglycerol + H2O = glycerol + a fatty acid + H(+)</text>
        <dbReference type="Rhea" id="RHEA:15245"/>
        <dbReference type="ChEBI" id="CHEBI:15377"/>
        <dbReference type="ChEBI" id="CHEBI:15378"/>
        <dbReference type="ChEBI" id="CHEBI:17408"/>
        <dbReference type="ChEBI" id="CHEBI:17754"/>
        <dbReference type="ChEBI" id="CHEBI:28868"/>
    </reaction>
</comment>
<dbReference type="Proteomes" id="UP000045706">
    <property type="component" value="Unassembled WGS sequence"/>
</dbReference>
<dbReference type="InterPro" id="IPR051218">
    <property type="entry name" value="Sec_MonoDiacylglyc_Lipase"/>
</dbReference>
<dbReference type="EMBL" id="JAEMWZ010000376">
    <property type="protein sequence ID" value="KAG7121408.1"/>
    <property type="molecule type" value="Genomic_DNA"/>
</dbReference>
<evidence type="ECO:0000313" key="9">
    <source>
        <dbReference type="Proteomes" id="UP000045706"/>
    </source>
</evidence>
<evidence type="ECO:0000313" key="8">
    <source>
        <dbReference type="EMBL" id="KAG7121408.1"/>
    </source>
</evidence>
<proteinExistence type="inferred from homology"/>
<dbReference type="Gene3D" id="3.40.50.1820">
    <property type="entry name" value="alpha/beta hydrolase"/>
    <property type="match status" value="1"/>
</dbReference>
<dbReference type="AlphaFoldDB" id="A0A0G4LGM1"/>
<dbReference type="PANTHER" id="PTHR45856">
    <property type="entry name" value="ALPHA/BETA-HYDROLASES SUPERFAMILY PROTEIN"/>
    <property type="match status" value="1"/>
</dbReference>
<feature type="chain" id="PRO_5044365793" evidence="4">
    <location>
        <begin position="18"/>
        <end position="342"/>
    </location>
</feature>
<sequence length="342" mass="36320">MLFKLPVLSLLAATATAGVLPMKEYGNTLAALDERAVGVTSADLNNFRFYVQYAAAAYCNGANAPGAAVKCSENGCPQVEANRATTIASFAGATSGIEGLVVRDDVARTIVLTVRGSSNIRNWISNILFAFTGCTDLTANCKVHTGFNNAWREIRTPAIAAIKQASAANPNYTVVATGHSLGAAVATIGAAYLRAKESIPVTLYTYGSPRVGNDYFAKFVSAQAGAEYRVTHATDPVPRLPPIILGYRHTSVEYWLSGGGSHKVDYTVTDIRVCEGIASIGCNGGVLGLDIEAHLHYLQDTSACSPKGMARQSATLTDTELEARLNSYVKQDIQFVKDHMAD</sequence>
<comment type="catalytic activity">
    <reaction evidence="2">
        <text>a diacylglycerol + H2O = a monoacylglycerol + a fatty acid + H(+)</text>
        <dbReference type="Rhea" id="RHEA:32731"/>
        <dbReference type="ChEBI" id="CHEBI:15377"/>
        <dbReference type="ChEBI" id="CHEBI:15378"/>
        <dbReference type="ChEBI" id="CHEBI:17408"/>
        <dbReference type="ChEBI" id="CHEBI:18035"/>
        <dbReference type="ChEBI" id="CHEBI:28868"/>
    </reaction>
</comment>
<feature type="domain" description="Mono-/di-acylglycerol lipase N-terminal" evidence="6">
    <location>
        <begin position="40"/>
        <end position="85"/>
    </location>
</feature>
<dbReference type="PANTHER" id="PTHR45856:SF11">
    <property type="entry name" value="FUNGAL LIPASE-LIKE DOMAIN-CONTAINING PROTEIN"/>
    <property type="match status" value="1"/>
</dbReference>
<dbReference type="SUPFAM" id="SSF53474">
    <property type="entry name" value="alpha/beta-Hydrolases"/>
    <property type="match status" value="1"/>
</dbReference>
<comment type="similarity">
    <text evidence="1">Belongs to the AB hydrolase superfamily. Lipase family. Class 3 subfamily.</text>
</comment>
<dbReference type="CDD" id="cd00519">
    <property type="entry name" value="Lipase_3"/>
    <property type="match status" value="1"/>
</dbReference>
<dbReference type="Proteomes" id="UP000689129">
    <property type="component" value="Unassembled WGS sequence"/>
</dbReference>
<evidence type="ECO:0000259" key="6">
    <source>
        <dbReference type="Pfam" id="PF03893"/>
    </source>
</evidence>
<evidence type="ECO:0000256" key="3">
    <source>
        <dbReference type="ARBA" id="ARBA00048461"/>
    </source>
</evidence>
<accession>A0A0G4LGM1</accession>
<dbReference type="EMBL" id="CVQI01011114">
    <property type="protein sequence ID" value="CRK20790.1"/>
    <property type="molecule type" value="Genomic_DNA"/>
</dbReference>
<dbReference type="GO" id="GO:0016042">
    <property type="term" value="P:lipid catabolic process"/>
    <property type="evidence" value="ECO:0007669"/>
    <property type="project" value="InterPro"/>
</dbReference>
<evidence type="ECO:0000256" key="1">
    <source>
        <dbReference type="ARBA" id="ARBA00043996"/>
    </source>
</evidence>
<dbReference type="Pfam" id="PF01764">
    <property type="entry name" value="Lipase_3"/>
    <property type="match status" value="1"/>
</dbReference>
<dbReference type="Pfam" id="PF03893">
    <property type="entry name" value="Lipase3_N"/>
    <property type="match status" value="1"/>
</dbReference>
<evidence type="ECO:0000259" key="5">
    <source>
        <dbReference type="Pfam" id="PF01764"/>
    </source>
</evidence>
<reference evidence="8" key="3">
    <citation type="journal article" date="2021" name="Mol. Plant Pathol.">
        <title>A 20-kb lineage-specific genomic region tames virulence in pathogenic amphidiploid Verticillium longisporum.</title>
        <authorList>
            <person name="Harting R."/>
            <person name="Starke J."/>
            <person name="Kusch H."/>
            <person name="Poggeler S."/>
            <person name="Maurus I."/>
            <person name="Schluter R."/>
            <person name="Landesfeind M."/>
            <person name="Bulla I."/>
            <person name="Nowrousian M."/>
            <person name="de Jonge R."/>
            <person name="Stahlhut G."/>
            <person name="Hoff K.J."/>
            <person name="Asshauer K.P."/>
            <person name="Thurmer A."/>
            <person name="Stanke M."/>
            <person name="Daniel R."/>
            <person name="Morgenstern B."/>
            <person name="Thomma B.P.H.J."/>
            <person name="Kronstad J.W."/>
            <person name="Braus-Stromeyer S.A."/>
            <person name="Braus G.H."/>
        </authorList>
    </citation>
    <scope>NUCLEOTIDE SEQUENCE</scope>
    <source>
        <strain evidence="8">Vl32</strain>
    </source>
</reference>
<reference evidence="7" key="1">
    <citation type="submission" date="2015-05" db="EMBL/GenBank/DDBJ databases">
        <authorList>
            <person name="Wang D.B."/>
            <person name="Wang M."/>
        </authorList>
    </citation>
    <scope>NUCLEOTIDE SEQUENCE [LARGE SCALE GENOMIC DNA]</scope>
    <source>
        <strain evidence="7">VL2</strain>
    </source>
</reference>
<dbReference type="InterPro" id="IPR029058">
    <property type="entry name" value="AB_hydrolase_fold"/>
</dbReference>
<reference evidence="9" key="2">
    <citation type="submission" date="2015-05" db="EMBL/GenBank/DDBJ databases">
        <authorList>
            <person name="Fogelqvist Johan"/>
        </authorList>
    </citation>
    <scope>NUCLEOTIDE SEQUENCE [LARGE SCALE GENOMIC DNA]</scope>
</reference>
<dbReference type="OrthoDB" id="426718at2759"/>
<protein>
    <submittedName>
        <fullName evidence="8">Lipase like protein</fullName>
    </submittedName>
</protein>
<gene>
    <name evidence="7" type="ORF">BN1723_012152</name>
    <name evidence="8" type="ORF">HYQ45_014640</name>
</gene>
<feature type="signal peptide" evidence="4">
    <location>
        <begin position="1"/>
        <end position="17"/>
    </location>
</feature>
<keyword evidence="4" id="KW-0732">Signal</keyword>
<dbReference type="InterPro" id="IPR005592">
    <property type="entry name" value="Mono/diacylglycerol_lipase_N"/>
</dbReference>
<organism evidence="7 9">
    <name type="scientific">Verticillium longisporum</name>
    <name type="common">Verticillium dahliae var. longisporum</name>
    <dbReference type="NCBI Taxonomy" id="100787"/>
    <lineage>
        <taxon>Eukaryota</taxon>
        <taxon>Fungi</taxon>
        <taxon>Dikarya</taxon>
        <taxon>Ascomycota</taxon>
        <taxon>Pezizomycotina</taxon>
        <taxon>Sordariomycetes</taxon>
        <taxon>Hypocreomycetidae</taxon>
        <taxon>Glomerellales</taxon>
        <taxon>Plectosphaerellaceae</taxon>
        <taxon>Verticillium</taxon>
    </lineage>
</organism>
<dbReference type="InterPro" id="IPR002921">
    <property type="entry name" value="Fungal_lipase-type"/>
</dbReference>